<dbReference type="Gene3D" id="3.90.650.10">
    <property type="entry name" value="PurM-like C-terminal domain"/>
    <property type="match status" value="1"/>
</dbReference>
<evidence type="ECO:0000313" key="1">
    <source>
        <dbReference type="EMBL" id="GAV25808.1"/>
    </source>
</evidence>
<accession>A0A1L8D3Q8</accession>
<dbReference type="InterPro" id="IPR011854">
    <property type="entry name" value="HypE"/>
</dbReference>
<keyword evidence="2" id="KW-1185">Reference proteome</keyword>
<dbReference type="EMBL" id="BDJL01000069">
    <property type="protein sequence ID" value="GAV25808.1"/>
    <property type="molecule type" value="Genomic_DNA"/>
</dbReference>
<proteinExistence type="predicted"/>
<dbReference type="GO" id="GO:0051604">
    <property type="term" value="P:protein maturation"/>
    <property type="evidence" value="ECO:0007669"/>
    <property type="project" value="TreeGrafter"/>
</dbReference>
<protein>
    <submittedName>
        <fullName evidence="1">Hydrogenase expression/formation protein HypE</fullName>
    </submittedName>
</protein>
<dbReference type="AlphaFoldDB" id="A0A1L8D3Q8"/>
<dbReference type="Proteomes" id="UP000187338">
    <property type="component" value="Unassembled WGS sequence"/>
</dbReference>
<feature type="non-terminal residue" evidence="1">
    <location>
        <position position="80"/>
    </location>
</feature>
<dbReference type="STRING" id="661089.ciss_17410"/>
<organism evidence="1 2">
    <name type="scientific">Carboxydothermus islandicus</name>
    <dbReference type="NCBI Taxonomy" id="661089"/>
    <lineage>
        <taxon>Bacteria</taxon>
        <taxon>Bacillati</taxon>
        <taxon>Bacillota</taxon>
        <taxon>Clostridia</taxon>
        <taxon>Thermoanaerobacterales</taxon>
        <taxon>Thermoanaerobacteraceae</taxon>
        <taxon>Carboxydothermus</taxon>
    </lineage>
</organism>
<dbReference type="PANTHER" id="PTHR30303">
    <property type="entry name" value="HYDROGENASE ISOENZYMES FORMATION PROTEIN HYPE"/>
    <property type="match status" value="1"/>
</dbReference>
<dbReference type="InterPro" id="IPR036676">
    <property type="entry name" value="PurM-like_C_sf"/>
</dbReference>
<dbReference type="SUPFAM" id="SSF56042">
    <property type="entry name" value="PurM C-terminal domain-like"/>
    <property type="match status" value="1"/>
</dbReference>
<feature type="non-terminal residue" evidence="1">
    <location>
        <position position="1"/>
    </location>
</feature>
<sequence>EKGKGDKIYINTAGLGLISTPNNPSGKKARPGDKILVNGFLGDHGAAILAVRENIPGDFTSDCAPLNELVKPIIQEYPVH</sequence>
<evidence type="ECO:0000313" key="2">
    <source>
        <dbReference type="Proteomes" id="UP000187338"/>
    </source>
</evidence>
<dbReference type="PANTHER" id="PTHR30303:SF0">
    <property type="entry name" value="CARBAMOYL DEHYDRATASE HYPE"/>
    <property type="match status" value="1"/>
</dbReference>
<name>A0A1L8D3Q8_9THEO</name>
<gene>
    <name evidence="1" type="ORF">ciss_17410</name>
</gene>
<reference evidence="2" key="1">
    <citation type="submission" date="2016-12" db="EMBL/GenBank/DDBJ databases">
        <title>Draft Genome Sequences od Carboxydothermus pertinax and islandicus, Hydrogenogenic Carboxydotrophic Bacteria.</title>
        <authorList>
            <person name="Fukuyama Y."/>
            <person name="Ohmae K."/>
            <person name="Yoneda Y."/>
            <person name="Yoshida T."/>
            <person name="Sako Y."/>
        </authorList>
    </citation>
    <scope>NUCLEOTIDE SEQUENCE [LARGE SCALE GENOMIC DNA]</scope>
    <source>
        <strain evidence="2">SET</strain>
    </source>
</reference>
<comment type="caution">
    <text evidence="1">The sequence shown here is derived from an EMBL/GenBank/DDBJ whole genome shotgun (WGS) entry which is preliminary data.</text>
</comment>